<dbReference type="KEGG" id="bmic:BMR1_01G03000"/>
<dbReference type="GO" id="GO:0047453">
    <property type="term" value="F:ATP-dependent NAD(P)H-hydrate dehydratase activity"/>
    <property type="evidence" value="ECO:0007669"/>
    <property type="project" value="UniProtKB-UniRule"/>
</dbReference>
<dbReference type="AlphaFoldDB" id="A0A1N6LX44"/>
<evidence type="ECO:0000313" key="9">
    <source>
        <dbReference type="Proteomes" id="UP000002899"/>
    </source>
</evidence>
<name>A0A1N6LX44_BABMR</name>
<dbReference type="GO" id="GO:0016301">
    <property type="term" value="F:kinase activity"/>
    <property type="evidence" value="ECO:0007669"/>
    <property type="project" value="UniProtKB-KW"/>
</dbReference>
<keyword evidence="3" id="KW-0521">NADP</keyword>
<evidence type="ECO:0000259" key="7">
    <source>
        <dbReference type="PROSITE" id="PS51383"/>
    </source>
</evidence>
<reference evidence="8 9" key="3">
    <citation type="journal article" date="2016" name="Sci. Rep.">
        <title>Genome-wide diversity and gene expression profiling of Babesia microti isolates identify polymorphic genes that mediate host-pathogen interactions.</title>
        <authorList>
            <person name="Silva J.C."/>
            <person name="Cornillot E."/>
            <person name="McCracken C."/>
            <person name="Usmani-Brown S."/>
            <person name="Dwivedi A."/>
            <person name="Ifeonu O.O."/>
            <person name="Crabtree J."/>
            <person name="Gotia H.T."/>
            <person name="Virji A.Z."/>
            <person name="Reynes C."/>
            <person name="Colinge J."/>
            <person name="Kumar V."/>
            <person name="Lawres L."/>
            <person name="Pazzi J.E."/>
            <person name="Pablo J.V."/>
            <person name="Hung C."/>
            <person name="Brancato J."/>
            <person name="Kumari P."/>
            <person name="Orvis J."/>
            <person name="Tretina K."/>
            <person name="Chibucos M."/>
            <person name="Ott S."/>
            <person name="Sadzewicz L."/>
            <person name="Sengamalay N."/>
            <person name="Shetty A.C."/>
            <person name="Su Q."/>
            <person name="Tallon L."/>
            <person name="Fraser C.M."/>
            <person name="Frutos R."/>
            <person name="Molina D.M."/>
            <person name="Krause P.J."/>
            <person name="Ben Mamoun C."/>
        </authorList>
    </citation>
    <scope>NUCLEOTIDE SEQUENCE [LARGE SCALE GENOMIC DNA]</scope>
    <source>
        <strain evidence="8 9">RI</strain>
    </source>
</reference>
<keyword evidence="8" id="KW-0808">Transferase</keyword>
<dbReference type="OrthoDB" id="8110916at2759"/>
<keyword evidence="9" id="KW-1185">Reference proteome</keyword>
<evidence type="ECO:0000256" key="3">
    <source>
        <dbReference type="ARBA" id="ARBA00022857"/>
    </source>
</evidence>
<dbReference type="Pfam" id="PF01256">
    <property type="entry name" value="Carb_kinase"/>
    <property type="match status" value="1"/>
</dbReference>
<dbReference type="NCBIfam" id="TIGR00196">
    <property type="entry name" value="yjeF_cterm"/>
    <property type="match status" value="1"/>
</dbReference>
<comment type="function">
    <text evidence="6">Catalyzes the dehydration of the S-form of NAD(P)HX at the expense of ATP, which is converted to ADP. Together with NAD(P)HX epimerase, which catalyzes the epimerization of the S- and R-forms, the enzyme allows the repair of both epimers of NAD(P)HX, a damaged form of NAD(P)H that is a result of enzymatic or heat-dependent hydration.</text>
</comment>
<evidence type="ECO:0000313" key="8">
    <source>
        <dbReference type="EMBL" id="SIO73434.1"/>
    </source>
</evidence>
<reference evidence="8 9" key="1">
    <citation type="journal article" date="2012" name="Nucleic Acids Res.">
        <title>Sequencing of the smallest Apicomplexan genome from the human pathogen Babesia microti.</title>
        <authorList>
            <person name="Cornillot E."/>
            <person name="Hadj-Kaddour K."/>
            <person name="Dassouli A."/>
            <person name="Noel B."/>
            <person name="Ranwez V."/>
            <person name="Vacherie B."/>
            <person name="Augagneur Y."/>
            <person name="Bres V."/>
            <person name="Duclos A."/>
            <person name="Randazzo S."/>
            <person name="Carcy B."/>
            <person name="Debierre-Grockiego F."/>
            <person name="Delbecq S."/>
            <person name="Moubri-Menage K."/>
            <person name="Shams-Eldin H."/>
            <person name="Usmani-Brown S."/>
            <person name="Bringaud F."/>
            <person name="Wincker P."/>
            <person name="Vivares C.P."/>
            <person name="Schwarz R.T."/>
            <person name="Schetters T.P."/>
            <person name="Krause P.J."/>
            <person name="Gorenflot A."/>
            <person name="Berry V."/>
            <person name="Barbe V."/>
            <person name="Ben Mamoun C."/>
        </authorList>
    </citation>
    <scope>NUCLEOTIDE SEQUENCE [LARGE SCALE GENOMIC DNA]</scope>
    <source>
        <strain evidence="8 9">RI</strain>
    </source>
</reference>
<comment type="catalytic activity">
    <reaction evidence="6">
        <text>(6S)-NADPHX + ATP = ADP + phosphate + NADPH + H(+)</text>
        <dbReference type="Rhea" id="RHEA:32231"/>
        <dbReference type="ChEBI" id="CHEBI:15378"/>
        <dbReference type="ChEBI" id="CHEBI:30616"/>
        <dbReference type="ChEBI" id="CHEBI:43474"/>
        <dbReference type="ChEBI" id="CHEBI:57783"/>
        <dbReference type="ChEBI" id="CHEBI:64076"/>
        <dbReference type="ChEBI" id="CHEBI:456216"/>
        <dbReference type="EC" id="4.2.1.93"/>
    </reaction>
</comment>
<evidence type="ECO:0000256" key="6">
    <source>
        <dbReference type="HAMAP-Rule" id="MF_03157"/>
    </source>
</evidence>
<dbReference type="EC" id="4.2.1.93" evidence="6"/>
<feature type="domain" description="YjeF C-terminal" evidence="7">
    <location>
        <begin position="34"/>
        <end position="338"/>
    </location>
</feature>
<accession>A0A1N6LX44</accession>
<dbReference type="SUPFAM" id="SSF53613">
    <property type="entry name" value="Ribokinase-like"/>
    <property type="match status" value="1"/>
</dbReference>
<feature type="binding site" evidence="6">
    <location>
        <begin position="258"/>
        <end position="267"/>
    </location>
    <ligand>
        <name>ATP</name>
        <dbReference type="ChEBI" id="CHEBI:30616"/>
    </ligand>
</feature>
<dbReference type="Proteomes" id="UP000002899">
    <property type="component" value="Chromosome I"/>
</dbReference>
<gene>
    <name evidence="8" type="ORF">BMR1_01G03000</name>
</gene>
<dbReference type="EMBL" id="FO082871">
    <property type="protein sequence ID" value="SIO73434.1"/>
    <property type="molecule type" value="Genomic_DNA"/>
</dbReference>
<dbReference type="GeneID" id="24423675"/>
<dbReference type="CDD" id="cd01171">
    <property type="entry name" value="YXKO-related"/>
    <property type="match status" value="1"/>
</dbReference>
<dbReference type="GO" id="GO:0110051">
    <property type="term" value="P:metabolite repair"/>
    <property type="evidence" value="ECO:0007669"/>
    <property type="project" value="TreeGrafter"/>
</dbReference>
<keyword evidence="8" id="KW-0418">Kinase</keyword>
<dbReference type="GO" id="GO:0005524">
    <property type="term" value="F:ATP binding"/>
    <property type="evidence" value="ECO:0007669"/>
    <property type="project" value="UniProtKB-KW"/>
</dbReference>
<dbReference type="PROSITE" id="PS51383">
    <property type="entry name" value="YJEF_C_3"/>
    <property type="match status" value="1"/>
</dbReference>
<dbReference type="HAMAP" id="MF_01965">
    <property type="entry name" value="NADHX_dehydratase"/>
    <property type="match status" value="1"/>
</dbReference>
<feature type="binding site" evidence="6">
    <location>
        <position position="268"/>
    </location>
    <ligand>
        <name>(6S)-NADPHX</name>
        <dbReference type="ChEBI" id="CHEBI:64076"/>
    </ligand>
</feature>
<comment type="catalytic activity">
    <reaction evidence="6">
        <text>(6S)-NADHX + ATP = ADP + phosphate + NADH + H(+)</text>
        <dbReference type="Rhea" id="RHEA:19017"/>
        <dbReference type="ChEBI" id="CHEBI:15378"/>
        <dbReference type="ChEBI" id="CHEBI:30616"/>
        <dbReference type="ChEBI" id="CHEBI:43474"/>
        <dbReference type="ChEBI" id="CHEBI:57945"/>
        <dbReference type="ChEBI" id="CHEBI:64074"/>
        <dbReference type="ChEBI" id="CHEBI:456216"/>
        <dbReference type="EC" id="4.2.1.93"/>
    </reaction>
</comment>
<feature type="binding site" evidence="6">
    <location>
        <begin position="189"/>
        <end position="195"/>
    </location>
    <ligand>
        <name>(6S)-NADPHX</name>
        <dbReference type="ChEBI" id="CHEBI:64076"/>
    </ligand>
</feature>
<dbReference type="GO" id="GO:0046496">
    <property type="term" value="P:nicotinamide nucleotide metabolic process"/>
    <property type="evidence" value="ECO:0007669"/>
    <property type="project" value="UniProtKB-UniRule"/>
</dbReference>
<feature type="binding site" evidence="6">
    <location>
        <begin position="239"/>
        <end position="243"/>
    </location>
    <ligand>
        <name>ATP</name>
        <dbReference type="ChEBI" id="CHEBI:30616"/>
    </ligand>
</feature>
<feature type="binding site" evidence="6">
    <location>
        <position position="136"/>
    </location>
    <ligand>
        <name>(6S)-NADPHX</name>
        <dbReference type="ChEBI" id="CHEBI:64076"/>
    </ligand>
</feature>
<comment type="cofactor">
    <cofactor evidence="6">
        <name>Mg(2+)</name>
        <dbReference type="ChEBI" id="CHEBI:18420"/>
    </cofactor>
</comment>
<evidence type="ECO:0000256" key="5">
    <source>
        <dbReference type="ARBA" id="ARBA00023239"/>
    </source>
</evidence>
<comment type="similarity">
    <text evidence="6">Belongs to the NnrD/CARKD family.</text>
</comment>
<evidence type="ECO:0000256" key="4">
    <source>
        <dbReference type="ARBA" id="ARBA00023027"/>
    </source>
</evidence>
<organism evidence="8 9">
    <name type="scientific">Babesia microti (strain RI)</name>
    <dbReference type="NCBI Taxonomy" id="1133968"/>
    <lineage>
        <taxon>Eukaryota</taxon>
        <taxon>Sar</taxon>
        <taxon>Alveolata</taxon>
        <taxon>Apicomplexa</taxon>
        <taxon>Aconoidasida</taxon>
        <taxon>Piroplasmida</taxon>
        <taxon>Babesiidae</taxon>
        <taxon>Babesia</taxon>
    </lineage>
</organism>
<keyword evidence="4 6" id="KW-0520">NAD</keyword>
<protein>
    <recommendedName>
        <fullName evidence="6">ATP-dependent (S)-NAD(P)H-hydrate dehydratase</fullName>
        <ecNumber evidence="6">4.2.1.93</ecNumber>
    </recommendedName>
    <alternativeName>
        <fullName evidence="6">ATP-dependent NAD(P)HX dehydratase</fullName>
    </alternativeName>
</protein>
<dbReference type="PANTHER" id="PTHR12592">
    <property type="entry name" value="ATP-DEPENDENT (S)-NAD(P)H-HYDRATE DEHYDRATASE FAMILY MEMBER"/>
    <property type="match status" value="1"/>
</dbReference>
<dbReference type="RefSeq" id="XP_021337533.1">
    <property type="nucleotide sequence ID" value="XM_021482947.1"/>
</dbReference>
<sequence length="350" mass="39243">MPLDIESHGIILLILKLFVNIKKAKMPTHTNNNNSNVIMRTIRKKFKHYHKGEAGRICIVGGSKDYTGAPYLAAMASLLTGADLCYIWTYSDAAVVIKSYSPDLIVSPILDNIITLPLDELKKKLGLMDSIVIGPGLGRSDITAKIVELLIKLCVELDKPMVLDADSLYYFGFYKNLLATYHRCILTPNHRELKYILHQPTDNMNASGQETSYYDNYIVKPEAIDNLKAKFPNNTIICKGRLDVIINSEMVKYCNIQGAIKRAGGQGDILCGIIATFFAWVNKSKNIFTDNSLKITSSIAYEACRLMRKCAKEAWIKHMRGMLASDILGFISPNFNQLYTKKISQKSIDT</sequence>
<keyword evidence="5 6" id="KW-0456">Lyase</keyword>
<dbReference type="InterPro" id="IPR029056">
    <property type="entry name" value="Ribokinase-like"/>
</dbReference>
<dbReference type="Gene3D" id="3.40.1190.20">
    <property type="match status" value="1"/>
</dbReference>
<reference evidence="8 9" key="2">
    <citation type="journal article" date="2013" name="PLoS ONE">
        <title>Whole genome mapping and re-organization of the nuclear and mitochondrial genomes of Babesia microti isolates.</title>
        <authorList>
            <person name="Cornillot E."/>
            <person name="Dassouli A."/>
            <person name="Garg A."/>
            <person name="Pachikara N."/>
            <person name="Randazzo S."/>
            <person name="Depoix D."/>
            <person name="Carcy B."/>
            <person name="Delbecq S."/>
            <person name="Frutos R."/>
            <person name="Silva J.C."/>
            <person name="Sutton R."/>
            <person name="Krause P.J."/>
            <person name="Mamoun C.B."/>
        </authorList>
    </citation>
    <scope>NUCLEOTIDE SEQUENCE [LARGE SCALE GENOMIC DNA]</scope>
    <source>
        <strain evidence="8 9">RI</strain>
    </source>
</reference>
<keyword evidence="2 6" id="KW-0067">ATP-binding</keyword>
<keyword evidence="1 6" id="KW-0547">Nucleotide-binding</keyword>
<dbReference type="InterPro" id="IPR000631">
    <property type="entry name" value="CARKD"/>
</dbReference>
<keyword evidence="6" id="KW-0597">Phosphoprotein</keyword>
<evidence type="ECO:0000256" key="1">
    <source>
        <dbReference type="ARBA" id="ARBA00022741"/>
    </source>
</evidence>
<proteinExistence type="inferred from homology"/>
<evidence type="ECO:0000256" key="2">
    <source>
        <dbReference type="ARBA" id="ARBA00022840"/>
    </source>
</evidence>
<dbReference type="VEuPathDB" id="PiroplasmaDB:BMR1_01G03000"/>
<dbReference type="PANTHER" id="PTHR12592:SF0">
    <property type="entry name" value="ATP-DEPENDENT (S)-NAD(P)H-HYDRATE DEHYDRATASE"/>
    <property type="match status" value="1"/>
</dbReference>